<organism evidence="1 2">
    <name type="scientific">Methylovulum psychrotolerans</name>
    <dbReference type="NCBI Taxonomy" id="1704499"/>
    <lineage>
        <taxon>Bacteria</taxon>
        <taxon>Pseudomonadati</taxon>
        <taxon>Pseudomonadota</taxon>
        <taxon>Gammaproteobacteria</taxon>
        <taxon>Methylococcales</taxon>
        <taxon>Methylococcaceae</taxon>
        <taxon>Methylovulum</taxon>
    </lineage>
</organism>
<name>A0A1Z4BY36_9GAMM</name>
<dbReference type="InterPro" id="IPR027417">
    <property type="entry name" value="P-loop_NTPase"/>
</dbReference>
<dbReference type="RefSeq" id="WP_088619080.1">
    <property type="nucleotide sequence ID" value="NZ_CP022129.1"/>
</dbReference>
<dbReference type="EMBL" id="CP022129">
    <property type="protein sequence ID" value="ASF46206.1"/>
    <property type="molecule type" value="Genomic_DNA"/>
</dbReference>
<proteinExistence type="predicted"/>
<dbReference type="KEGG" id="mpsy:CEK71_08990"/>
<evidence type="ECO:0000313" key="2">
    <source>
        <dbReference type="Proteomes" id="UP000197019"/>
    </source>
</evidence>
<dbReference type="Gene3D" id="3.40.50.300">
    <property type="entry name" value="P-loop containing nucleotide triphosphate hydrolases"/>
    <property type="match status" value="1"/>
</dbReference>
<evidence type="ECO:0008006" key="3">
    <source>
        <dbReference type="Google" id="ProtNLM"/>
    </source>
</evidence>
<dbReference type="SUPFAM" id="SSF52540">
    <property type="entry name" value="P-loop containing nucleoside triphosphate hydrolases"/>
    <property type="match status" value="1"/>
</dbReference>
<evidence type="ECO:0000313" key="1">
    <source>
        <dbReference type="EMBL" id="ASF46206.1"/>
    </source>
</evidence>
<gene>
    <name evidence="1" type="ORF">CEK71_08990</name>
</gene>
<reference evidence="1 2" key="1">
    <citation type="submission" date="2017-06" db="EMBL/GenBank/DDBJ databases">
        <title>Genome Sequencing of the methanotroph Methylovulum psychrotolerants str. HV10-M2 isolated from a high-altitude environment.</title>
        <authorList>
            <person name="Mateos-Rivera A."/>
        </authorList>
    </citation>
    <scope>NUCLEOTIDE SEQUENCE [LARGE SCALE GENOMIC DNA]</scope>
    <source>
        <strain evidence="1 2">HV10_M2</strain>
    </source>
</reference>
<keyword evidence="2" id="KW-1185">Reference proteome</keyword>
<dbReference type="PANTHER" id="PTHR39206:SF1">
    <property type="entry name" value="SLL8004 PROTEIN"/>
    <property type="match status" value="1"/>
</dbReference>
<dbReference type="OrthoDB" id="9791543at2"/>
<sequence>MNPQPQLVIVGGANGTGKTTFARQYAQTENLPYLGADDIAFQLAPSNPAAVRVAAGREFSRRLSVALKTQQSLVIESTLSGGSLARTIAKAREDGYLITIVFVFLDSEALCLHRIAGRVQQGGHDVPEDDVRRRFGRVFPVFWHQYRPLAERCLVVYNGGDSFGEVADAEHDEWVIYDDALWEKFNGFLQGVTDENK</sequence>
<accession>A0A1Z4BY36</accession>
<protein>
    <recommendedName>
        <fullName evidence="3">UDP-N-acetylglucosamine kinase</fullName>
    </recommendedName>
</protein>
<dbReference type="AlphaFoldDB" id="A0A1Z4BY36"/>
<dbReference type="Pfam" id="PF13671">
    <property type="entry name" value="AAA_33"/>
    <property type="match status" value="1"/>
</dbReference>
<dbReference type="Proteomes" id="UP000197019">
    <property type="component" value="Chromosome"/>
</dbReference>
<dbReference type="PANTHER" id="PTHR39206">
    <property type="entry name" value="SLL8004 PROTEIN"/>
    <property type="match status" value="1"/>
</dbReference>